<organism evidence="1 2">
    <name type="scientific">Rugamonas rivuli</name>
    <dbReference type="NCBI Taxonomy" id="2743358"/>
    <lineage>
        <taxon>Bacteria</taxon>
        <taxon>Pseudomonadati</taxon>
        <taxon>Pseudomonadota</taxon>
        <taxon>Betaproteobacteria</taxon>
        <taxon>Burkholderiales</taxon>
        <taxon>Oxalobacteraceae</taxon>
        <taxon>Telluria group</taxon>
        <taxon>Rugamonas</taxon>
    </lineage>
</organism>
<name>A0A843SAJ7_9BURK</name>
<evidence type="ECO:0000313" key="2">
    <source>
        <dbReference type="Proteomes" id="UP000444318"/>
    </source>
</evidence>
<accession>A0A843SAJ7</accession>
<dbReference type="EMBL" id="WHUF01000004">
    <property type="protein sequence ID" value="MQA21505.1"/>
    <property type="molecule type" value="Genomic_DNA"/>
</dbReference>
<reference evidence="1 2" key="1">
    <citation type="submission" date="2019-10" db="EMBL/GenBank/DDBJ databases">
        <title>Two novel species isolated from a subtropical stream in China.</title>
        <authorList>
            <person name="Lu H."/>
        </authorList>
    </citation>
    <scope>NUCLEOTIDE SEQUENCE [LARGE SCALE GENOMIC DNA]</scope>
    <source>
        <strain evidence="1 2">FT103W</strain>
    </source>
</reference>
<sequence length="418" mass="45695">MVTGTSSLSTIQKIQHFLLLLGLFIANSHGAMAESVPVRRAQEVYVRNQENTPLRPHAMLGTSDQGIVVAGGSGASKQAWAIKLNANDQMEWRYFREAPIDERKAAESGFNPPEFRGVVEMADGSIFLCGNTAFMPGKVRIFLTHLNRKGQLITEHYLESQRQATGLNFTVAACVAWDDGVAVFSVEGHAPEPGAVGEVSGSSYLMTALDRTGRLKWERAIPTLSKGFSPDPDGMVLLVAEKSLLVSATNNIGTEVIRIDASGSIVAHRKMDKRFLLVRNTPVNSKVKLYGSSPADDNALNTLVSLSADLSVVSSIEGPYPKNFAASQIFERQNGSLLMFGSNIHFFGDRLRQGVRQVDASLQTERNRTPNLAYRYKGGAIYTACARQTGNEFAYAVEVWPRLDKRTDMAGTAVHRID</sequence>
<dbReference type="AlphaFoldDB" id="A0A843SAJ7"/>
<evidence type="ECO:0000313" key="1">
    <source>
        <dbReference type="EMBL" id="MQA21505.1"/>
    </source>
</evidence>
<proteinExistence type="predicted"/>
<dbReference type="Proteomes" id="UP000444318">
    <property type="component" value="Unassembled WGS sequence"/>
</dbReference>
<keyword evidence="2" id="KW-1185">Reference proteome</keyword>
<dbReference type="RefSeq" id="WP_152806983.1">
    <property type="nucleotide sequence ID" value="NZ_WHUF01000004.1"/>
</dbReference>
<protein>
    <submittedName>
        <fullName evidence="1">Uncharacterized protein</fullName>
    </submittedName>
</protein>
<comment type="caution">
    <text evidence="1">The sequence shown here is derived from an EMBL/GenBank/DDBJ whole genome shotgun (WGS) entry which is preliminary data.</text>
</comment>
<gene>
    <name evidence="1" type="ORF">GEV01_18445</name>
</gene>